<gene>
    <name evidence="7" type="ORF">ACFQPS_04960</name>
</gene>
<dbReference type="RefSeq" id="WP_377356949.1">
    <property type="nucleotide sequence ID" value="NZ_JBHTCM010000006.1"/>
</dbReference>
<keyword evidence="3 4" id="KW-0408">Iron</keyword>
<reference evidence="8" key="1">
    <citation type="journal article" date="2019" name="Int. J. Syst. Evol. Microbiol.">
        <title>The Global Catalogue of Microorganisms (GCM) 10K type strain sequencing project: providing services to taxonomists for standard genome sequencing and annotation.</title>
        <authorList>
            <consortium name="The Broad Institute Genomics Platform"/>
            <consortium name="The Broad Institute Genome Sequencing Center for Infectious Disease"/>
            <person name="Wu L."/>
            <person name="Ma J."/>
        </authorList>
    </citation>
    <scope>NUCLEOTIDE SEQUENCE [LARGE SCALE GENOMIC DNA]</scope>
    <source>
        <strain evidence="8">CGMCC 1.16275</strain>
    </source>
</reference>
<evidence type="ECO:0000256" key="5">
    <source>
        <dbReference type="SAM" id="MobiDB-lite"/>
    </source>
</evidence>
<accession>A0ABW2KTE0</accession>
<dbReference type="PROSITE" id="PS51007">
    <property type="entry name" value="CYTC"/>
    <property type="match status" value="1"/>
</dbReference>
<dbReference type="Proteomes" id="UP001596456">
    <property type="component" value="Unassembled WGS sequence"/>
</dbReference>
<evidence type="ECO:0000256" key="1">
    <source>
        <dbReference type="ARBA" id="ARBA00022617"/>
    </source>
</evidence>
<protein>
    <submittedName>
        <fullName evidence="7">C-type cytochrome</fullName>
    </submittedName>
</protein>
<feature type="region of interest" description="Disordered" evidence="5">
    <location>
        <begin position="1"/>
        <end position="21"/>
    </location>
</feature>
<comment type="caution">
    <text evidence="7">The sequence shown here is derived from an EMBL/GenBank/DDBJ whole genome shotgun (WGS) entry which is preliminary data.</text>
</comment>
<keyword evidence="8" id="KW-1185">Reference proteome</keyword>
<proteinExistence type="predicted"/>
<dbReference type="InterPro" id="IPR009056">
    <property type="entry name" value="Cyt_c-like_dom"/>
</dbReference>
<keyword evidence="1 4" id="KW-0349">Heme</keyword>
<dbReference type="InterPro" id="IPR036909">
    <property type="entry name" value="Cyt_c-like_dom_sf"/>
</dbReference>
<evidence type="ECO:0000256" key="3">
    <source>
        <dbReference type="ARBA" id="ARBA00023004"/>
    </source>
</evidence>
<dbReference type="EMBL" id="JBHTCM010000006">
    <property type="protein sequence ID" value="MFC7332503.1"/>
    <property type="molecule type" value="Genomic_DNA"/>
</dbReference>
<dbReference type="Gene3D" id="1.10.760.10">
    <property type="entry name" value="Cytochrome c-like domain"/>
    <property type="match status" value="1"/>
</dbReference>
<dbReference type="SUPFAM" id="SSF46626">
    <property type="entry name" value="Cytochrome c"/>
    <property type="match status" value="1"/>
</dbReference>
<evidence type="ECO:0000313" key="8">
    <source>
        <dbReference type="Proteomes" id="UP001596456"/>
    </source>
</evidence>
<organism evidence="7 8">
    <name type="scientific">Rhodocista pekingensis</name>
    <dbReference type="NCBI Taxonomy" id="201185"/>
    <lineage>
        <taxon>Bacteria</taxon>
        <taxon>Pseudomonadati</taxon>
        <taxon>Pseudomonadota</taxon>
        <taxon>Alphaproteobacteria</taxon>
        <taxon>Rhodospirillales</taxon>
        <taxon>Azospirillaceae</taxon>
        <taxon>Rhodocista</taxon>
    </lineage>
</organism>
<evidence type="ECO:0000256" key="4">
    <source>
        <dbReference type="PROSITE-ProRule" id="PRU00433"/>
    </source>
</evidence>
<evidence type="ECO:0000259" key="6">
    <source>
        <dbReference type="PROSITE" id="PS51007"/>
    </source>
</evidence>
<keyword evidence="2 4" id="KW-0479">Metal-binding</keyword>
<name>A0ABW2KTE0_9PROT</name>
<feature type="domain" description="Cytochrome c" evidence="6">
    <location>
        <begin position="54"/>
        <end position="147"/>
    </location>
</feature>
<feature type="compositionally biased region" description="Basic residues" evidence="5">
    <location>
        <begin position="1"/>
        <end position="19"/>
    </location>
</feature>
<sequence>MRNGHRTGPRRTGGRRRRDRGGAAALVAGLLLLAGCGDPMPVNPSLAGRTVPGGDPGEGRAILTAGTYGCGACHAIPGIPGARGAVGPPLHGMAVRSVVAGRLPNRPDTLVHWIHAPQSIDPRSAMPDTGISPQEAAHVAAYLYTLRELPR</sequence>
<dbReference type="Pfam" id="PF00034">
    <property type="entry name" value="Cytochrom_C"/>
    <property type="match status" value="1"/>
</dbReference>
<evidence type="ECO:0000256" key="2">
    <source>
        <dbReference type="ARBA" id="ARBA00022723"/>
    </source>
</evidence>
<evidence type="ECO:0000313" key="7">
    <source>
        <dbReference type="EMBL" id="MFC7332503.1"/>
    </source>
</evidence>